<feature type="compositionally biased region" description="Polar residues" evidence="1">
    <location>
        <begin position="1"/>
        <end position="11"/>
    </location>
</feature>
<feature type="region of interest" description="Disordered" evidence="1">
    <location>
        <begin position="47"/>
        <end position="75"/>
    </location>
</feature>
<evidence type="ECO:0000313" key="3">
    <source>
        <dbReference type="Proteomes" id="UP000226442"/>
    </source>
</evidence>
<feature type="compositionally biased region" description="Pro residues" evidence="1">
    <location>
        <begin position="51"/>
        <end position="71"/>
    </location>
</feature>
<organism evidence="2 3">
    <name type="scientific">Tychonema bourrellyi FEM_GT703</name>
    <dbReference type="NCBI Taxonomy" id="2040638"/>
    <lineage>
        <taxon>Bacteria</taxon>
        <taxon>Bacillati</taxon>
        <taxon>Cyanobacteriota</taxon>
        <taxon>Cyanophyceae</taxon>
        <taxon>Oscillatoriophycideae</taxon>
        <taxon>Oscillatoriales</taxon>
        <taxon>Microcoleaceae</taxon>
        <taxon>Tychonema</taxon>
    </lineage>
</organism>
<feature type="region of interest" description="Disordered" evidence="1">
    <location>
        <begin position="90"/>
        <end position="110"/>
    </location>
</feature>
<dbReference type="EMBL" id="NXIB02000013">
    <property type="protein sequence ID" value="PHX56722.1"/>
    <property type="molecule type" value="Genomic_DNA"/>
</dbReference>
<sequence length="110" mass="11785">MQYLSSNTLLAQSPPEPSQERRHPPRIDFAAAAKQLGVTEAQLIEALGLPTKPPAPPSDNNCPPPPPPPRLDIPGAAKKLGVTEAQLIQILGIPPRPPGDRNLPQNSEKR</sequence>
<gene>
    <name evidence="2" type="ORF">CP500_003675</name>
</gene>
<dbReference type="AlphaFoldDB" id="A0A2G4F4M7"/>
<evidence type="ECO:0000313" key="2">
    <source>
        <dbReference type="EMBL" id="PHX56722.1"/>
    </source>
</evidence>
<reference evidence="2" key="1">
    <citation type="submission" date="2017-10" db="EMBL/GenBank/DDBJ databases">
        <title>Draft genome sequence of the planktic cyanobacteria Tychonema bourrellyi isolated from alpine lentic freshwater.</title>
        <authorList>
            <person name="Tett A."/>
            <person name="Armanini F."/>
            <person name="Asnicar F."/>
            <person name="Boscaini A."/>
            <person name="Pasolli E."/>
            <person name="Zolfo M."/>
            <person name="Donati C."/>
            <person name="Salmaso N."/>
            <person name="Segata N."/>
        </authorList>
    </citation>
    <scope>NUCLEOTIDE SEQUENCE</scope>
    <source>
        <strain evidence="2">FEM_GT703</strain>
    </source>
</reference>
<dbReference type="Proteomes" id="UP000226442">
    <property type="component" value="Unassembled WGS sequence"/>
</dbReference>
<protein>
    <submittedName>
        <fullName evidence="2">Uncharacterized protein</fullName>
    </submittedName>
</protein>
<accession>A0A2G4F4M7</accession>
<name>A0A2G4F4M7_9CYAN</name>
<feature type="region of interest" description="Disordered" evidence="1">
    <location>
        <begin position="1"/>
        <end position="25"/>
    </location>
</feature>
<keyword evidence="3" id="KW-1185">Reference proteome</keyword>
<evidence type="ECO:0000256" key="1">
    <source>
        <dbReference type="SAM" id="MobiDB-lite"/>
    </source>
</evidence>
<comment type="caution">
    <text evidence="2">The sequence shown here is derived from an EMBL/GenBank/DDBJ whole genome shotgun (WGS) entry which is preliminary data.</text>
</comment>
<proteinExistence type="predicted"/>